<evidence type="ECO:0000313" key="4">
    <source>
        <dbReference type="EMBL" id="MBJ6372565.1"/>
    </source>
</evidence>
<comment type="similarity">
    <text evidence="1 3">Belongs to the UreD family.</text>
</comment>
<keyword evidence="2 3" id="KW-0143">Chaperone</keyword>
<dbReference type="Pfam" id="PF01774">
    <property type="entry name" value="UreD"/>
    <property type="match status" value="1"/>
</dbReference>
<evidence type="ECO:0000256" key="2">
    <source>
        <dbReference type="ARBA" id="ARBA00023186"/>
    </source>
</evidence>
<evidence type="ECO:0000256" key="1">
    <source>
        <dbReference type="ARBA" id="ARBA00007177"/>
    </source>
</evidence>
<keyword evidence="3" id="KW-0963">Cytoplasm</keyword>
<evidence type="ECO:0000256" key="3">
    <source>
        <dbReference type="HAMAP-Rule" id="MF_01384"/>
    </source>
</evidence>
<dbReference type="InterPro" id="IPR002669">
    <property type="entry name" value="UreD"/>
</dbReference>
<comment type="subunit">
    <text evidence="3">UreD, UreF and UreG form a complex that acts as a GTP-hydrolysis-dependent molecular chaperone, activating the urease apoprotein by helping to assemble the nickel containing metallocenter of UreC. The UreE protein probably delivers the nickel.</text>
</comment>
<dbReference type="RefSeq" id="WP_199025441.1">
    <property type="nucleotide sequence ID" value="NZ_JAELVR010000009.1"/>
</dbReference>
<keyword evidence="5" id="KW-1185">Reference proteome</keyword>
<evidence type="ECO:0000313" key="5">
    <source>
        <dbReference type="Proteomes" id="UP000619079"/>
    </source>
</evidence>
<dbReference type="Proteomes" id="UP000619079">
    <property type="component" value="Unassembled WGS sequence"/>
</dbReference>
<comment type="caution">
    <text evidence="4">The sequence shown here is derived from an EMBL/GenBank/DDBJ whole genome shotgun (WGS) entry which is preliminary data.</text>
</comment>
<reference evidence="4" key="1">
    <citation type="submission" date="2020-12" db="EMBL/GenBank/DDBJ databases">
        <title>Sedimentitalea sp. nov., isolated from sand in Incheon.</title>
        <authorList>
            <person name="Kim W."/>
        </authorList>
    </citation>
    <scope>NUCLEOTIDE SEQUENCE</scope>
    <source>
        <strain evidence="4">CAU 1593</strain>
    </source>
</reference>
<comment type="subcellular location">
    <subcellularLocation>
        <location evidence="3">Cytoplasm</location>
    </subcellularLocation>
</comment>
<gene>
    <name evidence="3" type="primary">ureD</name>
    <name evidence="4" type="ORF">JF290_13605</name>
</gene>
<comment type="function">
    <text evidence="3">Required for maturation of urease via the functional incorporation of the urease nickel metallocenter.</text>
</comment>
<accession>A0A8J7J2U0</accession>
<protein>
    <recommendedName>
        <fullName evidence="3">Urease accessory protein UreD</fullName>
    </recommendedName>
</protein>
<dbReference type="GO" id="GO:0016151">
    <property type="term" value="F:nickel cation binding"/>
    <property type="evidence" value="ECO:0007669"/>
    <property type="project" value="UniProtKB-UniRule"/>
</dbReference>
<organism evidence="4 5">
    <name type="scientific">Sedimentitalea arenosa</name>
    <dbReference type="NCBI Taxonomy" id="2798803"/>
    <lineage>
        <taxon>Bacteria</taxon>
        <taxon>Pseudomonadati</taxon>
        <taxon>Pseudomonadota</taxon>
        <taxon>Alphaproteobacteria</taxon>
        <taxon>Rhodobacterales</taxon>
        <taxon>Paracoccaceae</taxon>
        <taxon>Sedimentitalea</taxon>
    </lineage>
</organism>
<proteinExistence type="inferred from homology"/>
<dbReference type="HAMAP" id="MF_01384">
    <property type="entry name" value="UreD"/>
    <property type="match status" value="1"/>
</dbReference>
<dbReference type="AlphaFoldDB" id="A0A8J7J2U0"/>
<dbReference type="GO" id="GO:0005737">
    <property type="term" value="C:cytoplasm"/>
    <property type="evidence" value="ECO:0007669"/>
    <property type="project" value="UniProtKB-SubCell"/>
</dbReference>
<keyword evidence="3" id="KW-0996">Nickel insertion</keyword>
<dbReference type="EMBL" id="JAELVR010000009">
    <property type="protein sequence ID" value="MBJ6372565.1"/>
    <property type="molecule type" value="Genomic_DNA"/>
</dbReference>
<dbReference type="PANTHER" id="PTHR33643">
    <property type="entry name" value="UREASE ACCESSORY PROTEIN D"/>
    <property type="match status" value="1"/>
</dbReference>
<name>A0A8J7J2U0_9RHOB</name>
<dbReference type="PANTHER" id="PTHR33643:SF1">
    <property type="entry name" value="UREASE ACCESSORY PROTEIN D"/>
    <property type="match status" value="1"/>
</dbReference>
<sequence length="255" mass="27122">MGIKKRDGSSVLASLHQRGSLKLLFPRGSGDALTGVLLNTAGGVTGGDRFSIAAEADAGCHLVLTTQAAERAYRAQPGETGRIDTRIVLGTGSRLDWLPQETLLYDGAALSRRLRVEMASDARALLVEPVILGRAAMGETVRDLAFHDRIEITCDGKLLMSDRTRILGDAVERMEGPAIGAGCGAWASVVLAAPDAERLLAPARALMPVTGGVSLVRDGLLFARLLAQDGFTLRETMLPLIRLLNGGDLPRTWMI</sequence>